<keyword evidence="2" id="KW-0472">Membrane</keyword>
<proteinExistence type="predicted"/>
<evidence type="ECO:0000313" key="4">
    <source>
        <dbReference type="Proteomes" id="UP000027284"/>
    </source>
</evidence>
<dbReference type="RefSeq" id="WP_038049454.1">
    <property type="nucleotide sequence ID" value="NZ_JMFG01000020.1"/>
</dbReference>
<evidence type="ECO:0000313" key="3">
    <source>
        <dbReference type="EMBL" id="KDA53609.1"/>
    </source>
</evidence>
<dbReference type="STRING" id="1312852.EG19_05255"/>
<evidence type="ECO:0000256" key="1">
    <source>
        <dbReference type="SAM" id="MobiDB-lite"/>
    </source>
</evidence>
<dbReference type="OrthoDB" id="129804at2"/>
<gene>
    <name evidence="3" type="ORF">EG19_05255</name>
</gene>
<keyword evidence="4" id="KW-1185">Reference proteome</keyword>
<protein>
    <submittedName>
        <fullName evidence="3">Uncharacterized protein</fullName>
    </submittedName>
</protein>
<keyword evidence="2" id="KW-1133">Transmembrane helix</keyword>
<dbReference type="Proteomes" id="UP000027284">
    <property type="component" value="Unassembled WGS sequence"/>
</dbReference>
<dbReference type="AlphaFoldDB" id="A0A062XW31"/>
<dbReference type="EMBL" id="JMFG01000020">
    <property type="protein sequence ID" value="KDA53609.1"/>
    <property type="molecule type" value="Genomic_DNA"/>
</dbReference>
<feature type="transmembrane region" description="Helical" evidence="2">
    <location>
        <begin position="27"/>
        <end position="53"/>
    </location>
</feature>
<reference evidence="3 4" key="1">
    <citation type="submission" date="2014-04" db="EMBL/GenBank/DDBJ databases">
        <title>The Genome Sequence of Thermoanaerobaculum aquaticum MP-01, The First Cultivated Group 23 Acidobacterium.</title>
        <authorList>
            <person name="Stamps B.W."/>
            <person name="Losey N.A."/>
            <person name="Lawson P.A."/>
            <person name="Stevenson B.S."/>
        </authorList>
    </citation>
    <scope>NUCLEOTIDE SEQUENCE [LARGE SCALE GENOMIC DNA]</scope>
    <source>
        <strain evidence="3 4">MP-01</strain>
    </source>
</reference>
<keyword evidence="2" id="KW-0812">Transmembrane</keyword>
<feature type="compositionally biased region" description="Pro residues" evidence="1">
    <location>
        <begin position="1"/>
        <end position="21"/>
    </location>
</feature>
<comment type="caution">
    <text evidence="3">The sequence shown here is derived from an EMBL/GenBank/DDBJ whole genome shotgun (WGS) entry which is preliminary data.</text>
</comment>
<feature type="region of interest" description="Disordered" evidence="1">
    <location>
        <begin position="1"/>
        <end position="24"/>
    </location>
</feature>
<name>A0A062XW31_9BACT</name>
<sequence>MASTPPPVPPAPVATPQPPAPKKTSPWVWVGVGCGALLLIVVLVFVVGGLILFKKGKEFVETAEKNPAVAAAKIIAAANPDIEVVESDDKAGTVTLRNKKTGETITVNAEDIKKGRLKFTNEKGQEVTVEGGQEKGQFKVSSEQGELVFGEEASDLPAWVPVYPGAKPSGSWQARAQGGLGGIAAFVTPDAPDRVMSFYEREMKARGFSPNTSRFEQNGKLVGGLVQGKNAQGQQLMVTVTVEEGRTGIAINYEGK</sequence>
<evidence type="ECO:0000256" key="2">
    <source>
        <dbReference type="SAM" id="Phobius"/>
    </source>
</evidence>
<accession>A0A062XW31</accession>
<organism evidence="3 4">
    <name type="scientific">Thermoanaerobaculum aquaticum</name>
    <dbReference type="NCBI Taxonomy" id="1312852"/>
    <lineage>
        <taxon>Bacteria</taxon>
        <taxon>Pseudomonadati</taxon>
        <taxon>Acidobacteriota</taxon>
        <taxon>Thermoanaerobaculia</taxon>
        <taxon>Thermoanaerobaculales</taxon>
        <taxon>Thermoanaerobaculaceae</taxon>
        <taxon>Thermoanaerobaculum</taxon>
    </lineage>
</organism>